<keyword evidence="3 9" id="KW-0132">Cell division</keyword>
<evidence type="ECO:0000256" key="1">
    <source>
        <dbReference type="ARBA" id="ARBA00004496"/>
    </source>
</evidence>
<feature type="active site" description="O-(3'-phospho-DNA)-tyrosine intermediate" evidence="9">
    <location>
        <position position="276"/>
    </location>
</feature>
<proteinExistence type="inferred from homology"/>
<feature type="active site" evidence="9">
    <location>
        <position position="171"/>
    </location>
</feature>
<dbReference type="Proteomes" id="UP001354989">
    <property type="component" value="Chromosome"/>
</dbReference>
<evidence type="ECO:0000256" key="2">
    <source>
        <dbReference type="ARBA" id="ARBA00022490"/>
    </source>
</evidence>
<keyword evidence="6 9" id="KW-0238">DNA-binding</keyword>
<dbReference type="InterPro" id="IPR050090">
    <property type="entry name" value="Tyrosine_recombinase_XerCD"/>
</dbReference>
<keyword evidence="7 9" id="KW-0233">DNA recombination</keyword>
<dbReference type="Pfam" id="PF02899">
    <property type="entry name" value="Phage_int_SAM_1"/>
    <property type="match status" value="1"/>
</dbReference>
<reference evidence="12 13" key="1">
    <citation type="submission" date="2021-12" db="EMBL/GenBank/DDBJ databases">
        <title>Genome sequencing of bacteria with rrn-lacking chromosome and rrn-plasmid.</title>
        <authorList>
            <person name="Anda M."/>
            <person name="Iwasaki W."/>
        </authorList>
    </citation>
    <scope>NUCLEOTIDE SEQUENCE [LARGE SCALE GENOMIC DNA]</scope>
    <source>
        <strain evidence="12 13">NBRC 101262</strain>
    </source>
</reference>
<dbReference type="SUPFAM" id="SSF56349">
    <property type="entry name" value="DNA breaking-rejoining enzymes"/>
    <property type="match status" value="1"/>
</dbReference>
<keyword evidence="5 9" id="KW-0229">DNA integration</keyword>
<evidence type="ECO:0000256" key="6">
    <source>
        <dbReference type="ARBA" id="ARBA00023125"/>
    </source>
</evidence>
<comment type="subcellular location">
    <subcellularLocation>
        <location evidence="1 9">Cytoplasm</location>
    </subcellularLocation>
</comment>
<dbReference type="EMBL" id="AP025292">
    <property type="protein sequence ID" value="BDC98030.1"/>
    <property type="molecule type" value="Genomic_DNA"/>
</dbReference>
<dbReference type="InterPro" id="IPR002104">
    <property type="entry name" value="Integrase_catalytic"/>
</dbReference>
<organism evidence="12 13">
    <name type="scientific">Persicobacter psychrovividus</name>
    <dbReference type="NCBI Taxonomy" id="387638"/>
    <lineage>
        <taxon>Bacteria</taxon>
        <taxon>Pseudomonadati</taxon>
        <taxon>Bacteroidota</taxon>
        <taxon>Cytophagia</taxon>
        <taxon>Cytophagales</taxon>
        <taxon>Persicobacteraceae</taxon>
        <taxon>Persicobacter</taxon>
    </lineage>
</organism>
<keyword evidence="4 9" id="KW-0159">Chromosome partition</keyword>
<keyword evidence="13" id="KW-1185">Reference proteome</keyword>
<dbReference type="PANTHER" id="PTHR30349:SF77">
    <property type="entry name" value="TYROSINE RECOMBINASE XERC"/>
    <property type="match status" value="1"/>
</dbReference>
<dbReference type="RefSeq" id="WP_338397460.1">
    <property type="nucleotide sequence ID" value="NZ_AP025292.1"/>
</dbReference>
<evidence type="ECO:0000256" key="5">
    <source>
        <dbReference type="ARBA" id="ARBA00022908"/>
    </source>
</evidence>
<evidence type="ECO:0000313" key="12">
    <source>
        <dbReference type="EMBL" id="BDC98030.1"/>
    </source>
</evidence>
<evidence type="ECO:0000256" key="9">
    <source>
        <dbReference type="HAMAP-Rule" id="MF_01808"/>
    </source>
</evidence>
<dbReference type="PROSITE" id="PS51900">
    <property type="entry name" value="CB"/>
    <property type="match status" value="1"/>
</dbReference>
<evidence type="ECO:0000313" key="13">
    <source>
        <dbReference type="Proteomes" id="UP001354989"/>
    </source>
</evidence>
<dbReference type="InterPro" id="IPR013762">
    <property type="entry name" value="Integrase-like_cat_sf"/>
</dbReference>
<protein>
    <recommendedName>
        <fullName evidence="9">Tyrosine recombinase XerC</fullName>
    </recommendedName>
</protein>
<sequence length="296" mass="34402">MIKDFLRYMALEKRVSQHTLVSYEQDLFQFSTFIAGLHDGNPDLLKVSYQDIRQWIMSLSEEKRAVTTINRKVACLKSYYKFCLKREFIRRSPAEDIKSLKKPKQIPQFIPEKEINQLLDQLGAIPETFQEMRDRLIIELLYGTGMRRAEIISLKVIHFDKKNYTIRVSGKGNKIRVIPLNNTLRTLIPQYLEQKQIQFPDNLNDFLIVTNKGQQAYPTFIYNTVKKHLSIFQTLSKKSPHVLRHTFATHLLNRGADLNAIKDLLGHSSLSATQVYTHNSIGKLKDVFNQAHPKAE</sequence>
<feature type="active site" evidence="9">
    <location>
        <position position="241"/>
    </location>
</feature>
<name>A0ABN6L4L5_9BACT</name>
<feature type="active site" evidence="9">
    <location>
        <position position="244"/>
    </location>
</feature>
<evidence type="ECO:0000256" key="8">
    <source>
        <dbReference type="ARBA" id="ARBA00023306"/>
    </source>
</evidence>
<evidence type="ECO:0000259" key="10">
    <source>
        <dbReference type="PROSITE" id="PS51898"/>
    </source>
</evidence>
<evidence type="ECO:0000256" key="7">
    <source>
        <dbReference type="ARBA" id="ARBA00023172"/>
    </source>
</evidence>
<dbReference type="InterPro" id="IPR010998">
    <property type="entry name" value="Integrase_recombinase_N"/>
</dbReference>
<comment type="subunit">
    <text evidence="9">Forms a cyclic heterotetrameric complex composed of two molecules of XerC and two molecules of XerD.</text>
</comment>
<keyword evidence="8 9" id="KW-0131">Cell cycle</keyword>
<evidence type="ECO:0000256" key="4">
    <source>
        <dbReference type="ARBA" id="ARBA00022829"/>
    </source>
</evidence>
<comment type="similarity">
    <text evidence="9">Belongs to the 'phage' integrase family. XerC subfamily.</text>
</comment>
<dbReference type="InterPro" id="IPR023009">
    <property type="entry name" value="Tyrosine_recombinase_XerC/XerD"/>
</dbReference>
<feature type="domain" description="Core-binding (CB)" evidence="11">
    <location>
        <begin position="1"/>
        <end position="84"/>
    </location>
</feature>
<dbReference type="InterPro" id="IPR044068">
    <property type="entry name" value="CB"/>
</dbReference>
<comment type="function">
    <text evidence="9">Site-specific tyrosine recombinase, which acts by catalyzing the cutting and rejoining of the recombining DNA molecules. The XerC-XerD complex is essential to convert dimers of the bacterial chromosome into monomers to permit their segregation at cell division. It also contributes to the segregational stability of plasmids.</text>
</comment>
<evidence type="ECO:0000256" key="3">
    <source>
        <dbReference type="ARBA" id="ARBA00022618"/>
    </source>
</evidence>
<feature type="active site" evidence="9">
    <location>
        <position position="267"/>
    </location>
</feature>
<accession>A0ABN6L4L5</accession>
<feature type="domain" description="Tyr recombinase" evidence="10">
    <location>
        <begin position="105"/>
        <end position="289"/>
    </location>
</feature>
<feature type="active site" evidence="9">
    <location>
        <position position="147"/>
    </location>
</feature>
<gene>
    <name evidence="9 12" type="primary">xerC</name>
    <name evidence="12" type="ORF">PEPS_03110</name>
</gene>
<dbReference type="Gene3D" id="1.10.150.130">
    <property type="match status" value="1"/>
</dbReference>
<dbReference type="PANTHER" id="PTHR30349">
    <property type="entry name" value="PHAGE INTEGRASE-RELATED"/>
    <property type="match status" value="1"/>
</dbReference>
<dbReference type="HAMAP" id="MF_01808">
    <property type="entry name" value="Recomb_XerC_XerD"/>
    <property type="match status" value="1"/>
</dbReference>
<dbReference type="Gene3D" id="1.10.443.10">
    <property type="entry name" value="Intergrase catalytic core"/>
    <property type="match status" value="1"/>
</dbReference>
<evidence type="ECO:0000259" key="11">
    <source>
        <dbReference type="PROSITE" id="PS51900"/>
    </source>
</evidence>
<keyword evidence="2 9" id="KW-0963">Cytoplasm</keyword>
<dbReference type="Pfam" id="PF00589">
    <property type="entry name" value="Phage_integrase"/>
    <property type="match status" value="1"/>
</dbReference>
<dbReference type="InterPro" id="IPR004107">
    <property type="entry name" value="Integrase_SAM-like_N"/>
</dbReference>
<dbReference type="InterPro" id="IPR011010">
    <property type="entry name" value="DNA_brk_join_enz"/>
</dbReference>
<dbReference type="PROSITE" id="PS51898">
    <property type="entry name" value="TYR_RECOMBINASE"/>
    <property type="match status" value="1"/>
</dbReference>